<dbReference type="PROSITE" id="PS51257">
    <property type="entry name" value="PROKAR_LIPOPROTEIN"/>
    <property type="match status" value="1"/>
</dbReference>
<keyword evidence="2" id="KW-0732">Signal</keyword>
<accession>A3E3J4</accession>
<protein>
    <submittedName>
        <fullName evidence="3">Extracellular protein</fullName>
    </submittedName>
</protein>
<evidence type="ECO:0000313" key="3">
    <source>
        <dbReference type="EMBL" id="ABI14261.1"/>
    </source>
</evidence>
<evidence type="ECO:0000256" key="1">
    <source>
        <dbReference type="SAM" id="MobiDB-lite"/>
    </source>
</evidence>
<dbReference type="EMBL" id="DQ864846">
    <property type="protein sequence ID" value="ABI14261.1"/>
    <property type="molecule type" value="mRNA"/>
</dbReference>
<sequence length="148" mass="16059">MLAGRRVFLGMLVWCACSIAALGRGVAGEAPNLAALAKFRQQHRRTVDGRLCAPAFVQSRQVFTGCADSPDPNGESGRPWCYVEAQAATRSGETSWAACAPVTDYARARSDAQDALRRQAGEAQQSSRRLSKAQRAVEDTLDMLRKKC</sequence>
<name>A3E3J4_PFIPI</name>
<dbReference type="Gene3D" id="2.10.10.10">
    <property type="entry name" value="Fibronectin, type II, collagen-binding"/>
    <property type="match status" value="1"/>
</dbReference>
<proteinExistence type="evidence at transcript level"/>
<evidence type="ECO:0000256" key="2">
    <source>
        <dbReference type="SAM" id="SignalP"/>
    </source>
</evidence>
<feature type="region of interest" description="Disordered" evidence="1">
    <location>
        <begin position="116"/>
        <end position="135"/>
    </location>
</feature>
<feature type="signal peptide" evidence="2">
    <location>
        <begin position="1"/>
        <end position="23"/>
    </location>
</feature>
<feature type="chain" id="PRO_5002652448" evidence="2">
    <location>
        <begin position="24"/>
        <end position="148"/>
    </location>
</feature>
<reference evidence="3" key="1">
    <citation type="journal article" date="2007" name="Proc. Natl. Acad. Sci. U.S.A.">
        <title>Spliced leader RNA trans-splicing in dinoflagellates.</title>
        <authorList>
            <person name="Zhang H."/>
            <person name="Hou Y."/>
            <person name="Miranda L."/>
            <person name="Campbell D.A."/>
            <person name="Sturm N.R."/>
            <person name="Gaasterland T."/>
            <person name="Lin S."/>
        </authorList>
    </citation>
    <scope>NUCLEOTIDE SEQUENCE</scope>
</reference>
<dbReference type="AlphaFoldDB" id="A3E3J4"/>
<organism evidence="3">
    <name type="scientific">Pfiesteria piscicida</name>
    <name type="common">Phantom dinoflagellate</name>
    <dbReference type="NCBI Taxonomy" id="71001"/>
    <lineage>
        <taxon>Eukaryota</taxon>
        <taxon>Sar</taxon>
        <taxon>Alveolata</taxon>
        <taxon>Dinophyceae</taxon>
        <taxon>Peridiniales</taxon>
        <taxon>Pfiesteriaceae</taxon>
        <taxon>Pfiesteria</taxon>
    </lineage>
</organism>
<dbReference type="InterPro" id="IPR036943">
    <property type="entry name" value="FN_type2_sf"/>
</dbReference>